<dbReference type="NCBIfam" id="NF046063">
    <property type="entry name" value="oxepin_alt"/>
    <property type="match status" value="1"/>
</dbReference>
<dbReference type="PROSITE" id="PS00166">
    <property type="entry name" value="ENOYL_COA_HYDRATASE"/>
    <property type="match status" value="1"/>
</dbReference>
<protein>
    <submittedName>
        <fullName evidence="4">Enoyl-CoA hydratase</fullName>
        <ecNumber evidence="4">4.2.1.17</ecNumber>
    </submittedName>
</protein>
<dbReference type="InterPro" id="IPR001753">
    <property type="entry name" value="Enoyl-CoA_hydra/iso"/>
</dbReference>
<accession>A0ABY2X6I9</accession>
<dbReference type="Proteomes" id="UP001191082">
    <property type="component" value="Unassembled WGS sequence"/>
</dbReference>
<dbReference type="InterPro" id="IPR029045">
    <property type="entry name" value="ClpP/crotonase-like_dom_sf"/>
</dbReference>
<dbReference type="NCBIfam" id="NF005700">
    <property type="entry name" value="PRK07511.1"/>
    <property type="match status" value="1"/>
</dbReference>
<dbReference type="Gene3D" id="3.90.226.10">
    <property type="entry name" value="2-enoyl-CoA Hydratase, Chain A, domain 1"/>
    <property type="match status" value="1"/>
</dbReference>
<dbReference type="PANTHER" id="PTHR11941:SF133">
    <property type="entry name" value="1,2-EPOXYPHENYLACETYL-COA ISOMERASE"/>
    <property type="match status" value="1"/>
</dbReference>
<dbReference type="InterPro" id="IPR014748">
    <property type="entry name" value="Enoyl-CoA_hydra_C"/>
</dbReference>
<sequence>MTLARTDDQGDRLVVVNMNSTRRGALSPDLYDAINDAMARAVDPRIRAVILTSEGGFFCAGGDLNVLIERRSLPPGERRSKIDGLHGLIRGIRGCPVPVIAAVEGGAAGAGASLALACDLIVAAKGANFTASYVRAGLVPDGGLTSALSRMLPRALAMEMCLMARPVSAERMAELGAINAAVPPGTALDEAMALADALAKGPRDAQSTIRELVAQAYELTEDAQLDAERDAMALAQGGDEAAEGISAFLEKRKPDFSK</sequence>
<dbReference type="InterPro" id="IPR018376">
    <property type="entry name" value="Enoyl-CoA_hyd/isom_CS"/>
</dbReference>
<dbReference type="Pfam" id="PF00378">
    <property type="entry name" value="ECH_1"/>
    <property type="match status" value="1"/>
</dbReference>
<dbReference type="CDD" id="cd06558">
    <property type="entry name" value="crotonase-like"/>
    <property type="match status" value="1"/>
</dbReference>
<dbReference type="GO" id="GO:0004300">
    <property type="term" value="F:enoyl-CoA hydratase activity"/>
    <property type="evidence" value="ECO:0007669"/>
    <property type="project" value="UniProtKB-EC"/>
</dbReference>
<proteinExistence type="inferred from homology"/>
<dbReference type="EC" id="4.2.1.17" evidence="4"/>
<name>A0ABY2X6I9_9RHOB</name>
<evidence type="ECO:0000313" key="5">
    <source>
        <dbReference type="Proteomes" id="UP001191082"/>
    </source>
</evidence>
<keyword evidence="2 4" id="KW-0456">Lyase</keyword>
<evidence type="ECO:0000256" key="3">
    <source>
        <dbReference type="RuleBase" id="RU003707"/>
    </source>
</evidence>
<evidence type="ECO:0000256" key="2">
    <source>
        <dbReference type="ARBA" id="ARBA00023239"/>
    </source>
</evidence>
<dbReference type="SUPFAM" id="SSF52096">
    <property type="entry name" value="ClpP/crotonase"/>
    <property type="match status" value="1"/>
</dbReference>
<dbReference type="PANTHER" id="PTHR11941">
    <property type="entry name" value="ENOYL-COA HYDRATASE-RELATED"/>
    <property type="match status" value="1"/>
</dbReference>
<comment type="similarity">
    <text evidence="1 3">Belongs to the enoyl-CoA hydratase/isomerase family.</text>
</comment>
<organism evidence="4 5">
    <name type="scientific">Arenibacterium halophilum</name>
    <dbReference type="NCBI Taxonomy" id="2583821"/>
    <lineage>
        <taxon>Bacteria</taxon>
        <taxon>Pseudomonadati</taxon>
        <taxon>Pseudomonadota</taxon>
        <taxon>Alphaproteobacteria</taxon>
        <taxon>Rhodobacterales</taxon>
        <taxon>Paracoccaceae</taxon>
        <taxon>Arenibacterium</taxon>
    </lineage>
</organism>
<comment type="caution">
    <text evidence="4">The sequence shown here is derived from an EMBL/GenBank/DDBJ whole genome shotgun (WGS) entry which is preliminary data.</text>
</comment>
<dbReference type="RefSeq" id="WP_138864461.1">
    <property type="nucleotide sequence ID" value="NZ_VCPC01000003.1"/>
</dbReference>
<gene>
    <name evidence="4" type="ORF">FGK64_13985</name>
</gene>
<keyword evidence="5" id="KW-1185">Reference proteome</keyword>
<dbReference type="EMBL" id="VCPC01000003">
    <property type="protein sequence ID" value="TMV11395.1"/>
    <property type="molecule type" value="Genomic_DNA"/>
</dbReference>
<evidence type="ECO:0000313" key="4">
    <source>
        <dbReference type="EMBL" id="TMV11395.1"/>
    </source>
</evidence>
<reference evidence="4 5" key="1">
    <citation type="submission" date="2019-05" db="EMBL/GenBank/DDBJ databases">
        <title>Marivita sp. nov. isolated from sea sediment.</title>
        <authorList>
            <person name="Kim W."/>
        </authorList>
    </citation>
    <scope>NUCLEOTIDE SEQUENCE [LARGE SCALE GENOMIC DNA]</scope>
    <source>
        <strain evidence="4 5">CAU 1492</strain>
    </source>
</reference>
<evidence type="ECO:0000256" key="1">
    <source>
        <dbReference type="ARBA" id="ARBA00005254"/>
    </source>
</evidence>
<dbReference type="Gene3D" id="1.10.12.10">
    <property type="entry name" value="Lyase 2-enoyl-coa Hydratase, Chain A, domain 2"/>
    <property type="match status" value="1"/>
</dbReference>